<comment type="caution">
    <text evidence="4">The sequence shown here is derived from an EMBL/GenBank/DDBJ whole genome shotgun (WGS) entry which is preliminary data.</text>
</comment>
<organism evidence="4 5">
    <name type="scientific">Alicyclobacillus fastidiosus</name>
    <dbReference type="NCBI Taxonomy" id="392011"/>
    <lineage>
        <taxon>Bacteria</taxon>
        <taxon>Bacillati</taxon>
        <taxon>Bacillota</taxon>
        <taxon>Bacilli</taxon>
        <taxon>Bacillales</taxon>
        <taxon>Alicyclobacillaceae</taxon>
        <taxon>Alicyclobacillus</taxon>
    </lineage>
</organism>
<dbReference type="Proteomes" id="UP001579974">
    <property type="component" value="Unassembled WGS sequence"/>
</dbReference>
<keyword evidence="4" id="KW-0378">Hydrolase</keyword>
<evidence type="ECO:0000256" key="1">
    <source>
        <dbReference type="ARBA" id="ARBA00023239"/>
    </source>
</evidence>
<name>A0ABV5ALA4_9BACL</name>
<evidence type="ECO:0000259" key="3">
    <source>
        <dbReference type="SMART" id="SM00858"/>
    </source>
</evidence>
<feature type="region of interest" description="Disordered" evidence="2">
    <location>
        <begin position="89"/>
        <end position="110"/>
    </location>
</feature>
<proteinExistence type="predicted"/>
<reference evidence="4 5" key="1">
    <citation type="journal article" date="2024" name="Int. J. Mol. Sci.">
        <title>Exploration of Alicyclobacillus spp. Genome in Search of Antibiotic Resistance.</title>
        <authorList>
            <person name="Bucka-Kolendo J."/>
            <person name="Kiousi D.E."/>
            <person name="Dekowska A."/>
            <person name="Mikolajczuk-Szczyrba A."/>
            <person name="Karadedos D.M."/>
            <person name="Michael P."/>
            <person name="Galanis A."/>
            <person name="Sokolowska B."/>
        </authorList>
    </citation>
    <scope>NUCLEOTIDE SEQUENCE [LARGE SCALE GENOMIC DNA]</scope>
    <source>
        <strain evidence="4 5">KKP 3000</strain>
    </source>
</reference>
<keyword evidence="5" id="KW-1185">Reference proteome</keyword>
<feature type="domain" description="SAF" evidence="3">
    <location>
        <begin position="14"/>
        <end position="87"/>
    </location>
</feature>
<dbReference type="SMART" id="SM00858">
    <property type="entry name" value="SAF"/>
    <property type="match status" value="1"/>
</dbReference>
<dbReference type="InterPro" id="IPR013974">
    <property type="entry name" value="SAF"/>
</dbReference>
<protein>
    <submittedName>
        <fullName evidence="4">UxaA family hydrolase</fullName>
    </submittedName>
</protein>
<dbReference type="PANTHER" id="PTHR30536:SF5">
    <property type="entry name" value="ALTRONATE DEHYDRATASE"/>
    <property type="match status" value="1"/>
</dbReference>
<dbReference type="InterPro" id="IPR052172">
    <property type="entry name" value="UxaA_altronate/galactarate_dh"/>
</dbReference>
<dbReference type="PANTHER" id="PTHR30536">
    <property type="entry name" value="ALTRONATE/GALACTARATE DEHYDRATASE"/>
    <property type="match status" value="1"/>
</dbReference>
<dbReference type="RefSeq" id="WP_275473246.1">
    <property type="nucleotide sequence ID" value="NZ_CP162940.1"/>
</dbReference>
<accession>A0ABV5ALA4</accession>
<dbReference type="InterPro" id="IPR044144">
    <property type="entry name" value="SAF_UxaA/GarD"/>
</dbReference>
<sequence length="110" mass="12263">MESNRQWIRQKPVDDVATALKRLQQGTEIQVENGKPPLVLVQDIPFGHKFALRDLPARAQVHKYGQVIGRATQAIRAGEHVHVHNLESLRGRGDLQRGETGVQDSSLLQG</sequence>
<dbReference type="Gene3D" id="2.30.130.110">
    <property type="match status" value="1"/>
</dbReference>
<evidence type="ECO:0000256" key="2">
    <source>
        <dbReference type="SAM" id="MobiDB-lite"/>
    </source>
</evidence>
<keyword evidence="1" id="KW-0456">Lyase</keyword>
<dbReference type="Pfam" id="PF08666">
    <property type="entry name" value="SAF"/>
    <property type="match status" value="1"/>
</dbReference>
<dbReference type="GO" id="GO:0016787">
    <property type="term" value="F:hydrolase activity"/>
    <property type="evidence" value="ECO:0007669"/>
    <property type="project" value="UniProtKB-KW"/>
</dbReference>
<evidence type="ECO:0000313" key="5">
    <source>
        <dbReference type="Proteomes" id="UP001579974"/>
    </source>
</evidence>
<gene>
    <name evidence="4" type="ORF">KKP3000_001655</name>
</gene>
<dbReference type="CDD" id="cd11613">
    <property type="entry name" value="SAF_AH_GD"/>
    <property type="match status" value="1"/>
</dbReference>
<evidence type="ECO:0000313" key="4">
    <source>
        <dbReference type="EMBL" id="MFB5192452.1"/>
    </source>
</evidence>
<dbReference type="EMBL" id="JBDXSU010000022">
    <property type="protein sequence ID" value="MFB5192452.1"/>
    <property type="molecule type" value="Genomic_DNA"/>
</dbReference>